<sequence>MRRTRRPTASLVAAFPSPHSRSRRPTVSLAAAFPSPPHRLHSAFAGRPPPSPPSLLHHARLHNASDACAAPAGRPPPSLPPSLLRHAGSTAPPPPHGFSRRR</sequence>
<evidence type="ECO:0000313" key="3">
    <source>
        <dbReference type="Proteomes" id="UP000000763"/>
    </source>
</evidence>
<protein>
    <submittedName>
        <fullName evidence="2">Os03g0301000 protein</fullName>
    </submittedName>
</protein>
<gene>
    <name evidence="2" type="ordered locus">Os03g0301000</name>
</gene>
<name>C7IZW9_ORYSJ</name>
<evidence type="ECO:0000256" key="1">
    <source>
        <dbReference type="SAM" id="MobiDB-lite"/>
    </source>
</evidence>
<reference evidence="3" key="2">
    <citation type="journal article" date="2008" name="Nucleic Acids Res.">
        <title>The rice annotation project database (RAP-DB): 2008 update.</title>
        <authorList>
            <consortium name="The rice annotation project (RAP)"/>
        </authorList>
    </citation>
    <scope>GENOME REANNOTATION</scope>
    <source>
        <strain evidence="3">cv. Nipponbare</strain>
    </source>
</reference>
<feature type="region of interest" description="Disordered" evidence="1">
    <location>
        <begin position="1"/>
        <end position="102"/>
    </location>
</feature>
<dbReference type="Proteomes" id="UP000000763">
    <property type="component" value="Chromosome 3"/>
</dbReference>
<reference evidence="2 3" key="1">
    <citation type="journal article" date="2005" name="Nature">
        <title>The map-based sequence of the rice genome.</title>
        <authorList>
            <consortium name="International rice genome sequencing project (IRGSP)"/>
            <person name="Matsumoto T."/>
            <person name="Wu J."/>
            <person name="Kanamori H."/>
            <person name="Katayose Y."/>
            <person name="Fujisawa M."/>
            <person name="Namiki N."/>
            <person name="Mizuno H."/>
            <person name="Yamamoto K."/>
            <person name="Antonio B.A."/>
            <person name="Baba T."/>
            <person name="Sakata K."/>
            <person name="Nagamura Y."/>
            <person name="Aoki H."/>
            <person name="Arikawa K."/>
            <person name="Arita K."/>
            <person name="Bito T."/>
            <person name="Chiden Y."/>
            <person name="Fujitsuka N."/>
            <person name="Fukunaka R."/>
            <person name="Hamada M."/>
            <person name="Harada C."/>
            <person name="Hayashi A."/>
            <person name="Hijishita S."/>
            <person name="Honda M."/>
            <person name="Hosokawa S."/>
            <person name="Ichikawa Y."/>
            <person name="Idonuma A."/>
            <person name="Iijima M."/>
            <person name="Ikeda M."/>
            <person name="Ikeno M."/>
            <person name="Ito K."/>
            <person name="Ito S."/>
            <person name="Ito T."/>
            <person name="Ito Y."/>
            <person name="Ito Y."/>
            <person name="Iwabuchi A."/>
            <person name="Kamiya K."/>
            <person name="Karasawa W."/>
            <person name="Kurita K."/>
            <person name="Katagiri S."/>
            <person name="Kikuta A."/>
            <person name="Kobayashi H."/>
            <person name="Kobayashi N."/>
            <person name="Machita K."/>
            <person name="Maehara T."/>
            <person name="Masukawa M."/>
            <person name="Mizubayashi T."/>
            <person name="Mukai Y."/>
            <person name="Nagasaki H."/>
            <person name="Nagata Y."/>
            <person name="Naito S."/>
            <person name="Nakashima M."/>
            <person name="Nakama Y."/>
            <person name="Nakamichi Y."/>
            <person name="Nakamura M."/>
            <person name="Meguro A."/>
            <person name="Negishi M."/>
            <person name="Ohta I."/>
            <person name="Ohta T."/>
            <person name="Okamoto M."/>
            <person name="Ono N."/>
            <person name="Saji S."/>
            <person name="Sakaguchi M."/>
            <person name="Sakai K."/>
            <person name="Shibata M."/>
            <person name="Shimokawa T."/>
            <person name="Song J."/>
            <person name="Takazaki Y."/>
            <person name="Terasawa K."/>
            <person name="Tsugane M."/>
            <person name="Tsuji K."/>
            <person name="Ueda S."/>
            <person name="Waki K."/>
            <person name="Yamagata H."/>
            <person name="Yamamoto M."/>
            <person name="Yamamoto S."/>
            <person name="Yamane H."/>
            <person name="Yoshiki S."/>
            <person name="Yoshihara R."/>
            <person name="Yukawa K."/>
            <person name="Zhong H."/>
            <person name="Yano M."/>
            <person name="Yuan Q."/>
            <person name="Ouyang S."/>
            <person name="Liu J."/>
            <person name="Jones K.M."/>
            <person name="Gansberger K."/>
            <person name="Moffat K."/>
            <person name="Hill J."/>
            <person name="Bera J."/>
            <person name="Fadrosh D."/>
            <person name="Jin S."/>
            <person name="Johri S."/>
            <person name="Kim M."/>
            <person name="Overton L."/>
            <person name="Reardon M."/>
            <person name="Tsitrin T."/>
            <person name="Vuong H."/>
            <person name="Weaver B."/>
            <person name="Ciecko A."/>
            <person name="Tallon L."/>
            <person name="Jackson J."/>
            <person name="Pai G."/>
            <person name="Aken S.V."/>
            <person name="Utterback T."/>
            <person name="Reidmuller S."/>
            <person name="Feldblyum T."/>
            <person name="Hsiao J."/>
            <person name="Zismann V."/>
            <person name="Iobst S."/>
            <person name="de Vazeille A.R."/>
            <person name="Buell C.R."/>
            <person name="Ying K."/>
            <person name="Li Y."/>
            <person name="Lu T."/>
            <person name="Huang Y."/>
            <person name="Zhao Q."/>
            <person name="Feng Q."/>
            <person name="Zhang L."/>
            <person name="Zhu J."/>
            <person name="Weng Q."/>
            <person name="Mu J."/>
            <person name="Lu Y."/>
            <person name="Fan D."/>
            <person name="Liu Y."/>
            <person name="Guan J."/>
            <person name="Zhang Y."/>
            <person name="Yu S."/>
            <person name="Liu X."/>
            <person name="Zhang Y."/>
            <person name="Hong G."/>
            <person name="Han B."/>
            <person name="Choisne N."/>
            <person name="Demange N."/>
            <person name="Orjeda G."/>
            <person name="Samain S."/>
            <person name="Cattolico L."/>
            <person name="Pelletier E."/>
            <person name="Couloux A."/>
            <person name="Segurens B."/>
            <person name="Wincker P."/>
            <person name="D'Hont A."/>
            <person name="Scarpelli C."/>
            <person name="Weissenbach J."/>
            <person name="Salanoubat M."/>
            <person name="Quetier F."/>
            <person name="Yu Y."/>
            <person name="Kim H.R."/>
            <person name="Rambo T."/>
            <person name="Currie J."/>
            <person name="Collura K."/>
            <person name="Luo M."/>
            <person name="Yang T."/>
            <person name="Ammiraju J.S.S."/>
            <person name="Engler F."/>
            <person name="Soderlund C."/>
            <person name="Wing R.A."/>
            <person name="Palmer L.E."/>
            <person name="de la Bastide M."/>
            <person name="Spiegel L."/>
            <person name="Nascimento L."/>
            <person name="Zutavern T."/>
            <person name="O'Shaughnessy A."/>
            <person name="Dike S."/>
            <person name="Dedhia N."/>
            <person name="Preston R."/>
            <person name="Balija V."/>
            <person name="McCombie W.R."/>
            <person name="Chow T."/>
            <person name="Chen H."/>
            <person name="Chung M."/>
            <person name="Chen C."/>
            <person name="Shaw J."/>
            <person name="Wu H."/>
            <person name="Hsiao K."/>
            <person name="Chao Y."/>
            <person name="Chu M."/>
            <person name="Cheng C."/>
            <person name="Hour A."/>
            <person name="Lee P."/>
            <person name="Lin S."/>
            <person name="Lin Y."/>
            <person name="Liou J."/>
            <person name="Liu S."/>
            <person name="Hsing Y."/>
            <person name="Raghuvanshi S."/>
            <person name="Mohanty A."/>
            <person name="Bharti A.K."/>
            <person name="Gaur A."/>
            <person name="Gupta V."/>
            <person name="Kumar D."/>
            <person name="Ravi V."/>
            <person name="Vij S."/>
            <person name="Kapur A."/>
            <person name="Khurana P."/>
            <person name="Khurana P."/>
            <person name="Khurana J.P."/>
            <person name="Tyagi A.K."/>
            <person name="Gaikwad K."/>
            <person name="Singh A."/>
            <person name="Dalal V."/>
            <person name="Srivastava S."/>
            <person name="Dixit A."/>
            <person name="Pal A.K."/>
            <person name="Ghazi I.A."/>
            <person name="Yadav M."/>
            <person name="Pandit A."/>
            <person name="Bhargava A."/>
            <person name="Sureshbabu K."/>
            <person name="Batra K."/>
            <person name="Sharma T.R."/>
            <person name="Mohapatra T."/>
            <person name="Singh N.K."/>
            <person name="Messing J."/>
            <person name="Nelson A.B."/>
            <person name="Fuks G."/>
            <person name="Kavchok S."/>
            <person name="Keizer G."/>
            <person name="Linton E."/>
            <person name="Llaca V."/>
            <person name="Song R."/>
            <person name="Tanyolac B."/>
            <person name="Young S."/>
            <person name="Ho-Il K."/>
            <person name="Hahn J.H."/>
            <person name="Sangsakoo G."/>
            <person name="Vanavichit A."/>
            <person name="de Mattos Luiz.A.T."/>
            <person name="Zimmer P.D."/>
            <person name="Malone G."/>
            <person name="Dellagostin O."/>
            <person name="de Oliveira A.C."/>
            <person name="Bevan M."/>
            <person name="Bancroft I."/>
            <person name="Minx P."/>
            <person name="Cordum H."/>
            <person name="Wilson R."/>
            <person name="Cheng Z."/>
            <person name="Jin W."/>
            <person name="Jiang J."/>
            <person name="Leong S.A."/>
            <person name="Iwama H."/>
            <person name="Gojobori T."/>
            <person name="Itoh T."/>
            <person name="Niimura Y."/>
            <person name="Fujii Y."/>
            <person name="Habara T."/>
            <person name="Sakai H."/>
            <person name="Sato Y."/>
            <person name="Wilson G."/>
            <person name="Kumar K."/>
            <person name="McCouch S."/>
            <person name="Juretic N."/>
            <person name="Hoen D."/>
            <person name="Wright S."/>
            <person name="Bruskiewich R."/>
            <person name="Bureau T."/>
            <person name="Miyao A."/>
            <person name="Hirochika H."/>
            <person name="Nishikawa T."/>
            <person name="Kadowaki K."/>
            <person name="Sugiura M."/>
            <person name="Burr B."/>
            <person name="Sasaki T."/>
        </authorList>
    </citation>
    <scope>NUCLEOTIDE SEQUENCE [LARGE SCALE GENOMIC DNA]</scope>
    <source>
        <strain evidence="3">cv. Nipponbare</strain>
    </source>
</reference>
<proteinExistence type="predicted"/>
<organism evidence="2 3">
    <name type="scientific">Oryza sativa subsp. japonica</name>
    <name type="common">Rice</name>
    <dbReference type="NCBI Taxonomy" id="39947"/>
    <lineage>
        <taxon>Eukaryota</taxon>
        <taxon>Viridiplantae</taxon>
        <taxon>Streptophyta</taxon>
        <taxon>Embryophyta</taxon>
        <taxon>Tracheophyta</taxon>
        <taxon>Spermatophyta</taxon>
        <taxon>Magnoliopsida</taxon>
        <taxon>Liliopsida</taxon>
        <taxon>Poales</taxon>
        <taxon>Poaceae</taxon>
        <taxon>BOP clade</taxon>
        <taxon>Oryzoideae</taxon>
        <taxon>Oryzeae</taxon>
        <taxon>Oryzinae</taxon>
        <taxon>Oryza</taxon>
        <taxon>Oryza sativa</taxon>
    </lineage>
</organism>
<dbReference type="EMBL" id="AP008209">
    <property type="protein sequence ID" value="BAH92113.1"/>
    <property type="molecule type" value="Genomic_DNA"/>
</dbReference>
<dbReference type="KEGG" id="dosa:Os03g0301000"/>
<evidence type="ECO:0000313" key="2">
    <source>
        <dbReference type="EMBL" id="BAH92113.1"/>
    </source>
</evidence>
<accession>C7IZW9</accession>
<dbReference type="AlphaFoldDB" id="C7IZW9"/>